<reference evidence="1 2" key="1">
    <citation type="submission" date="2023-01" db="EMBL/GenBank/DDBJ databases">
        <title>Analysis of 21 Apiospora genomes using comparative genomics revels a genus with tremendous synthesis potential of carbohydrate active enzymes and secondary metabolites.</title>
        <authorList>
            <person name="Sorensen T."/>
        </authorList>
    </citation>
    <scope>NUCLEOTIDE SEQUENCE [LARGE SCALE GENOMIC DNA]</scope>
    <source>
        <strain evidence="1 2">CBS 83171</strain>
    </source>
</reference>
<evidence type="ECO:0000313" key="2">
    <source>
        <dbReference type="Proteomes" id="UP001446871"/>
    </source>
</evidence>
<keyword evidence="2" id="KW-1185">Reference proteome</keyword>
<protein>
    <submittedName>
        <fullName evidence="1">Uncharacterized protein</fullName>
    </submittedName>
</protein>
<sequence>MGVLSLSSKASCASTPWKTRAQSRLSCSRICCVAGGADPCQKVLIISLFQDAGSLAFAVEVLRSLQRELENEVGRLEVVTAKEILGIRKILGVFEIDEV</sequence>
<comment type="caution">
    <text evidence="1">The sequence shown here is derived from an EMBL/GenBank/DDBJ whole genome shotgun (WGS) entry which is preliminary data.</text>
</comment>
<dbReference type="Proteomes" id="UP001446871">
    <property type="component" value="Unassembled WGS sequence"/>
</dbReference>
<dbReference type="EMBL" id="JAQQWM010000004">
    <property type="protein sequence ID" value="KAK8068407.1"/>
    <property type="molecule type" value="Genomic_DNA"/>
</dbReference>
<proteinExistence type="predicted"/>
<accession>A0ABR1VBY5</accession>
<evidence type="ECO:0000313" key="1">
    <source>
        <dbReference type="EMBL" id="KAK8068407.1"/>
    </source>
</evidence>
<gene>
    <name evidence="1" type="ORF">PG996_007519</name>
</gene>
<name>A0ABR1VBY5_9PEZI</name>
<organism evidence="1 2">
    <name type="scientific">Apiospora saccharicola</name>
    <dbReference type="NCBI Taxonomy" id="335842"/>
    <lineage>
        <taxon>Eukaryota</taxon>
        <taxon>Fungi</taxon>
        <taxon>Dikarya</taxon>
        <taxon>Ascomycota</taxon>
        <taxon>Pezizomycotina</taxon>
        <taxon>Sordariomycetes</taxon>
        <taxon>Xylariomycetidae</taxon>
        <taxon>Amphisphaeriales</taxon>
        <taxon>Apiosporaceae</taxon>
        <taxon>Apiospora</taxon>
    </lineage>
</organism>